<protein>
    <recommendedName>
        <fullName evidence="7">Flagellar protein</fullName>
    </recommendedName>
</protein>
<evidence type="ECO:0000256" key="3">
    <source>
        <dbReference type="ARBA" id="ARBA00022989"/>
    </source>
</evidence>
<dbReference type="InterPro" id="IPR022781">
    <property type="entry name" value="Flagellar_biosynth_FliO"/>
</dbReference>
<keyword evidence="9" id="KW-0969">Cilium</keyword>
<evidence type="ECO:0000256" key="6">
    <source>
        <dbReference type="ARBA" id="ARBA00037937"/>
    </source>
</evidence>
<dbReference type="InterPro" id="IPR052205">
    <property type="entry name" value="FliO/MopB"/>
</dbReference>
<dbReference type="RefSeq" id="WP_345919695.1">
    <property type="nucleotide sequence ID" value="NZ_JBDIVE010000005.1"/>
</dbReference>
<keyword evidence="5 7" id="KW-0975">Bacterial flagellum</keyword>
<evidence type="ECO:0000256" key="1">
    <source>
        <dbReference type="ARBA" id="ARBA00022475"/>
    </source>
</evidence>
<keyword evidence="1 7" id="KW-1003">Cell membrane</keyword>
<keyword evidence="2 7" id="KW-0812">Transmembrane</keyword>
<evidence type="ECO:0000313" key="9">
    <source>
        <dbReference type="EMBL" id="MEN3068924.1"/>
    </source>
</evidence>
<sequence length="141" mass="14736">MKPISSRIPAALLPALCASSAHANEALPSTAGSIAQMLFGLVIVLAALIGTLFLLRRLQAGRSQIIDGLKVIGATHVGPRERVVLLNVGSKVLVLGVTPGRVNALHVLDAAELPMKEAAAQPVSADFAARLRQLLEKRHAS</sequence>
<dbReference type="Proteomes" id="UP001410394">
    <property type="component" value="Unassembled WGS sequence"/>
</dbReference>
<name>A0ABU9YZD5_9RHOO</name>
<keyword evidence="9" id="KW-0966">Cell projection</keyword>
<reference evidence="9 10" key="1">
    <citation type="journal article" date="2018" name="Int. J. Syst. Evol. Microbiol.">
        <title>Uliginosibacterium sediminicola sp. nov., isolated from freshwater sediment.</title>
        <authorList>
            <person name="Hwang W.M."/>
            <person name="Kim S.M."/>
            <person name="Kang K."/>
            <person name="Ahn T.Y."/>
        </authorList>
    </citation>
    <scope>NUCLEOTIDE SEQUENCE [LARGE SCALE GENOMIC DNA]</scope>
    <source>
        <strain evidence="9 10">M1-21</strain>
    </source>
</reference>
<evidence type="ECO:0000313" key="10">
    <source>
        <dbReference type="Proteomes" id="UP001410394"/>
    </source>
</evidence>
<accession>A0ABU9YZD5</accession>
<keyword evidence="9" id="KW-0282">Flagellum</keyword>
<dbReference type="EMBL" id="JBDIVE010000005">
    <property type="protein sequence ID" value="MEN3068924.1"/>
    <property type="molecule type" value="Genomic_DNA"/>
</dbReference>
<dbReference type="PANTHER" id="PTHR38766">
    <property type="entry name" value="FLAGELLAR PROTEIN FLIO"/>
    <property type="match status" value="1"/>
</dbReference>
<keyword evidence="10" id="KW-1185">Reference proteome</keyword>
<proteinExistence type="inferred from homology"/>
<comment type="caution">
    <text evidence="9">The sequence shown here is derived from an EMBL/GenBank/DDBJ whole genome shotgun (WGS) entry which is preliminary data.</text>
</comment>
<feature type="signal peptide" evidence="8">
    <location>
        <begin position="1"/>
        <end position="23"/>
    </location>
</feature>
<evidence type="ECO:0000256" key="7">
    <source>
        <dbReference type="RuleBase" id="RU362064"/>
    </source>
</evidence>
<dbReference type="Pfam" id="PF04347">
    <property type="entry name" value="FliO"/>
    <property type="match status" value="1"/>
</dbReference>
<evidence type="ECO:0000256" key="4">
    <source>
        <dbReference type="ARBA" id="ARBA00023136"/>
    </source>
</evidence>
<evidence type="ECO:0000256" key="5">
    <source>
        <dbReference type="ARBA" id="ARBA00023143"/>
    </source>
</evidence>
<comment type="similarity">
    <text evidence="6 7">Belongs to the FliO/MopB family.</text>
</comment>
<keyword evidence="8" id="KW-0732">Signal</keyword>
<comment type="subcellular location">
    <subcellularLocation>
        <location evidence="7">Cell membrane</location>
    </subcellularLocation>
    <subcellularLocation>
        <location evidence="7">Bacterial flagellum basal body</location>
    </subcellularLocation>
</comment>
<keyword evidence="3 7" id="KW-1133">Transmembrane helix</keyword>
<gene>
    <name evidence="9" type="primary">fliO</name>
    <name evidence="9" type="ORF">ABDB84_10575</name>
</gene>
<dbReference type="PANTHER" id="PTHR38766:SF1">
    <property type="entry name" value="FLAGELLAR PROTEIN FLIO"/>
    <property type="match status" value="1"/>
</dbReference>
<evidence type="ECO:0000256" key="8">
    <source>
        <dbReference type="SAM" id="SignalP"/>
    </source>
</evidence>
<feature type="transmembrane region" description="Helical" evidence="7">
    <location>
        <begin position="33"/>
        <end position="55"/>
    </location>
</feature>
<keyword evidence="4 7" id="KW-0472">Membrane</keyword>
<evidence type="ECO:0000256" key="2">
    <source>
        <dbReference type="ARBA" id="ARBA00022692"/>
    </source>
</evidence>
<dbReference type="NCBIfam" id="TIGR03500">
    <property type="entry name" value="FliO_TIGR"/>
    <property type="match status" value="1"/>
</dbReference>
<feature type="chain" id="PRO_5045885244" description="Flagellar protein" evidence="8">
    <location>
        <begin position="24"/>
        <end position="141"/>
    </location>
</feature>
<organism evidence="9 10">
    <name type="scientific">Uliginosibacterium sediminicola</name>
    <dbReference type="NCBI Taxonomy" id="2024550"/>
    <lineage>
        <taxon>Bacteria</taxon>
        <taxon>Pseudomonadati</taxon>
        <taxon>Pseudomonadota</taxon>
        <taxon>Betaproteobacteria</taxon>
        <taxon>Rhodocyclales</taxon>
        <taxon>Zoogloeaceae</taxon>
        <taxon>Uliginosibacterium</taxon>
    </lineage>
</organism>